<accession>A0ABI7WN35</accession>
<dbReference type="Ensembl" id="ENSFCTT00005017186.1">
    <property type="protein sequence ID" value="ENSFCTP00005011702.1"/>
    <property type="gene ID" value="ENSFCTG00005006184.1"/>
</dbReference>
<feature type="compositionally biased region" description="Polar residues" evidence="1">
    <location>
        <begin position="76"/>
        <end position="85"/>
    </location>
</feature>
<evidence type="ECO:0000256" key="1">
    <source>
        <dbReference type="SAM" id="MobiDB-lite"/>
    </source>
</evidence>
<evidence type="ECO:0000313" key="2">
    <source>
        <dbReference type="Ensembl" id="ENSFCTP00005011702.1"/>
    </source>
</evidence>
<proteinExistence type="predicted"/>
<reference evidence="2" key="3">
    <citation type="submission" date="2025-09" db="UniProtKB">
        <authorList>
            <consortium name="Ensembl"/>
        </authorList>
    </citation>
    <scope>IDENTIFICATION</scope>
    <source>
        <strain evidence="2">breed Abyssinian</strain>
    </source>
</reference>
<keyword evidence="3" id="KW-1185">Reference proteome</keyword>
<organism evidence="2 3">
    <name type="scientific">Felis catus</name>
    <name type="common">Cat</name>
    <name type="synonym">Felis silvestris catus</name>
    <dbReference type="NCBI Taxonomy" id="9685"/>
    <lineage>
        <taxon>Eukaryota</taxon>
        <taxon>Metazoa</taxon>
        <taxon>Chordata</taxon>
        <taxon>Craniata</taxon>
        <taxon>Vertebrata</taxon>
        <taxon>Euteleostomi</taxon>
        <taxon>Mammalia</taxon>
        <taxon>Eutheria</taxon>
        <taxon>Laurasiatheria</taxon>
        <taxon>Carnivora</taxon>
        <taxon>Feliformia</taxon>
        <taxon>Felidae</taxon>
        <taxon>Felinae</taxon>
        <taxon>Felis</taxon>
    </lineage>
</organism>
<feature type="region of interest" description="Disordered" evidence="1">
    <location>
        <begin position="76"/>
        <end position="105"/>
    </location>
</feature>
<evidence type="ECO:0000313" key="3">
    <source>
        <dbReference type="Proteomes" id="UP000823872"/>
    </source>
</evidence>
<protein>
    <submittedName>
        <fullName evidence="2">Uncharacterized protein</fullName>
    </submittedName>
</protein>
<dbReference type="Proteomes" id="UP000823872">
    <property type="component" value="Chromosome E3"/>
</dbReference>
<feature type="compositionally biased region" description="Basic and acidic residues" evidence="1">
    <location>
        <begin position="95"/>
        <end position="105"/>
    </location>
</feature>
<name>A0ABI7WN35_FELCA</name>
<reference evidence="2" key="2">
    <citation type="submission" date="2025-08" db="UniProtKB">
        <authorList>
            <consortium name="Ensembl"/>
        </authorList>
    </citation>
    <scope>IDENTIFICATION</scope>
    <source>
        <strain evidence="2">breed Abyssinian</strain>
    </source>
</reference>
<sequence length="122" mass="13222">MYIFKWDPAAAEVQDACSVAAFHVFLEKNTIHSREWDCALYRGGGVHSNRERASPVSHGSRLGSVMSCAVQMIRQLNTRTPTTRGGDQGLQEGEGSEKGEGKKCPDTRAKYVLSLGGMSGGF</sequence>
<reference evidence="2 3" key="1">
    <citation type="submission" date="2021-02" db="EMBL/GenBank/DDBJ databases">
        <title>Safari Cat Assemblies.</title>
        <authorList>
            <person name="Bredemeyer K.R."/>
            <person name="Murphy W.J."/>
        </authorList>
    </citation>
    <scope>NUCLEOTIDE SEQUENCE [LARGE SCALE GENOMIC DNA]</scope>
</reference>
<dbReference type="GeneTree" id="ENSGT01140000286676"/>